<feature type="compositionally biased region" description="Basic and acidic residues" evidence="1">
    <location>
        <begin position="8"/>
        <end position="20"/>
    </location>
</feature>
<protein>
    <submittedName>
        <fullName evidence="2">Uncharacterized protein</fullName>
    </submittedName>
</protein>
<reference evidence="2 3" key="1">
    <citation type="submission" date="2021-04" db="EMBL/GenBank/DDBJ databases">
        <authorList>
            <person name="De Guttry C."/>
            <person name="Zahm M."/>
            <person name="Klopp C."/>
            <person name="Cabau C."/>
            <person name="Louis A."/>
            <person name="Berthelot C."/>
            <person name="Parey E."/>
            <person name="Roest Crollius H."/>
            <person name="Montfort J."/>
            <person name="Robinson-Rechavi M."/>
            <person name="Bucao C."/>
            <person name="Bouchez O."/>
            <person name="Gislard M."/>
            <person name="Lluch J."/>
            <person name="Milhes M."/>
            <person name="Lampietro C."/>
            <person name="Lopez Roques C."/>
            <person name="Donnadieu C."/>
            <person name="Braasch I."/>
            <person name="Desvignes T."/>
            <person name="Postlethwait J."/>
            <person name="Bobe J."/>
            <person name="Wedekind C."/>
            <person name="Guiguen Y."/>
        </authorList>
    </citation>
    <scope>NUCLEOTIDE SEQUENCE [LARGE SCALE GENOMIC DNA]</scope>
    <source>
        <strain evidence="2">Cs_M1</strain>
        <tissue evidence="2">Blood</tissue>
    </source>
</reference>
<gene>
    <name evidence="2" type="ORF">J4Q44_G00174910</name>
</gene>
<name>A0AAN8R3U3_9TELE</name>
<proteinExistence type="predicted"/>
<accession>A0AAN8R3U3</accession>
<comment type="caution">
    <text evidence="2">The sequence shown here is derived from an EMBL/GenBank/DDBJ whole genome shotgun (WGS) entry which is preliminary data.</text>
</comment>
<dbReference type="AlphaFoldDB" id="A0AAN8R3U3"/>
<evidence type="ECO:0000313" key="2">
    <source>
        <dbReference type="EMBL" id="KAK6311827.1"/>
    </source>
</evidence>
<dbReference type="Proteomes" id="UP001356427">
    <property type="component" value="Unassembled WGS sequence"/>
</dbReference>
<feature type="region of interest" description="Disordered" evidence="1">
    <location>
        <begin position="1"/>
        <end position="20"/>
    </location>
</feature>
<dbReference type="GO" id="GO:0005576">
    <property type="term" value="C:extracellular region"/>
    <property type="evidence" value="ECO:0007669"/>
    <property type="project" value="UniProtKB-SubCell"/>
</dbReference>
<dbReference type="EMBL" id="JAGTTL010000015">
    <property type="protein sequence ID" value="KAK6311827.1"/>
    <property type="molecule type" value="Genomic_DNA"/>
</dbReference>
<keyword evidence="3" id="KW-1185">Reference proteome</keyword>
<evidence type="ECO:0000313" key="3">
    <source>
        <dbReference type="Proteomes" id="UP001356427"/>
    </source>
</evidence>
<sequence>MEQNEEISPERKREREREGDCERDFTKRFNTITIFLGPRDRQTARVRMRTLLQCVALCVTISLCVCFDSQESTESFEDVFVSPFRANSFINPESPQRGSTYSTYRRTMKSPADLCHCRDKGTTLPVASLPIAMVTDTYLQRYFGARNPGTTGTRRF</sequence>
<dbReference type="InterPro" id="IPR027118">
    <property type="entry name" value="MGP"/>
</dbReference>
<dbReference type="PANTHER" id="PTHR10109:SF0">
    <property type="entry name" value="MATRIX GLA PROTEIN"/>
    <property type="match status" value="1"/>
</dbReference>
<organism evidence="2 3">
    <name type="scientific">Coregonus suidteri</name>
    <dbReference type="NCBI Taxonomy" id="861788"/>
    <lineage>
        <taxon>Eukaryota</taxon>
        <taxon>Metazoa</taxon>
        <taxon>Chordata</taxon>
        <taxon>Craniata</taxon>
        <taxon>Vertebrata</taxon>
        <taxon>Euteleostomi</taxon>
        <taxon>Actinopterygii</taxon>
        <taxon>Neopterygii</taxon>
        <taxon>Teleostei</taxon>
        <taxon>Protacanthopterygii</taxon>
        <taxon>Salmoniformes</taxon>
        <taxon>Salmonidae</taxon>
        <taxon>Coregoninae</taxon>
        <taxon>Coregonus</taxon>
    </lineage>
</organism>
<dbReference type="PANTHER" id="PTHR10109">
    <property type="entry name" value="MATRIX GLA PROTEIN"/>
    <property type="match status" value="1"/>
</dbReference>
<evidence type="ECO:0000256" key="1">
    <source>
        <dbReference type="SAM" id="MobiDB-lite"/>
    </source>
</evidence>
<dbReference type="GO" id="GO:0031012">
    <property type="term" value="C:extracellular matrix"/>
    <property type="evidence" value="ECO:0007669"/>
    <property type="project" value="InterPro"/>
</dbReference>